<evidence type="ECO:0000313" key="3">
    <source>
        <dbReference type="Proteomes" id="UP001260959"/>
    </source>
</evidence>
<accession>A0ABU1E354</accession>
<dbReference type="SMART" id="SM00530">
    <property type="entry name" value="HTH_XRE"/>
    <property type="match status" value="1"/>
</dbReference>
<gene>
    <name evidence="2" type="ORF">REB14_08590</name>
</gene>
<dbReference type="Proteomes" id="UP001260959">
    <property type="component" value="Unassembled WGS sequence"/>
</dbReference>
<dbReference type="InterPro" id="IPR010982">
    <property type="entry name" value="Lambda_DNA-bd_dom_sf"/>
</dbReference>
<sequence length="156" mass="18867">MKTKKEVTLESVFDESKKALLKDFIKASSKKQSKERLLRNQLLSIQYRIEDYIAVDSTNEESLKLLDFVKMYLRTLNITKKEFAKYLDMQDSNLHKYLVGERKLNAEVVLKISYFTHTKPEYWYRIQIKNEIAELRKEEKRSKEYEKYDYAKILEF</sequence>
<name>A0ABU1E354_9FLAO</name>
<feature type="domain" description="HTH cro/C1-type" evidence="1">
    <location>
        <begin position="69"/>
        <end position="123"/>
    </location>
</feature>
<keyword evidence="3" id="KW-1185">Reference proteome</keyword>
<comment type="caution">
    <text evidence="2">The sequence shown here is derived from an EMBL/GenBank/DDBJ whole genome shotgun (WGS) entry which is preliminary data.</text>
</comment>
<proteinExistence type="predicted"/>
<evidence type="ECO:0000313" key="2">
    <source>
        <dbReference type="EMBL" id="MDR4952227.1"/>
    </source>
</evidence>
<dbReference type="EMBL" id="JAVIXS010000006">
    <property type="protein sequence ID" value="MDR4952227.1"/>
    <property type="molecule type" value="Genomic_DNA"/>
</dbReference>
<evidence type="ECO:0000259" key="1">
    <source>
        <dbReference type="PROSITE" id="PS50943"/>
    </source>
</evidence>
<dbReference type="InterPro" id="IPR001387">
    <property type="entry name" value="Cro/C1-type_HTH"/>
</dbReference>
<dbReference type="PROSITE" id="PS50943">
    <property type="entry name" value="HTH_CROC1"/>
    <property type="match status" value="1"/>
</dbReference>
<dbReference type="SUPFAM" id="SSF47413">
    <property type="entry name" value="lambda repressor-like DNA-binding domains"/>
    <property type="match status" value="1"/>
</dbReference>
<organism evidence="2 3">
    <name type="scientific">Chryseobacterium metallicongregator</name>
    <dbReference type="NCBI Taxonomy" id="3073042"/>
    <lineage>
        <taxon>Bacteria</taxon>
        <taxon>Pseudomonadati</taxon>
        <taxon>Bacteroidota</taxon>
        <taxon>Flavobacteriia</taxon>
        <taxon>Flavobacteriales</taxon>
        <taxon>Weeksellaceae</taxon>
        <taxon>Chryseobacterium group</taxon>
        <taxon>Chryseobacterium</taxon>
    </lineage>
</organism>
<dbReference type="Gene3D" id="1.10.260.40">
    <property type="entry name" value="lambda repressor-like DNA-binding domains"/>
    <property type="match status" value="1"/>
</dbReference>
<dbReference type="Pfam" id="PF01381">
    <property type="entry name" value="HTH_3"/>
    <property type="match status" value="1"/>
</dbReference>
<reference evidence="2 3" key="1">
    <citation type="submission" date="2023-08" db="EMBL/GenBank/DDBJ databases">
        <authorList>
            <person name="Maltman C."/>
        </authorList>
    </citation>
    <scope>NUCLEOTIDE SEQUENCE [LARGE SCALE GENOMIC DNA]</scope>
    <source>
        <strain evidence="2 3">ES2</strain>
    </source>
</reference>
<dbReference type="RefSeq" id="WP_309521968.1">
    <property type="nucleotide sequence ID" value="NZ_JAVIXS010000006.1"/>
</dbReference>
<protein>
    <submittedName>
        <fullName evidence="2">Transcriptional regulator</fullName>
    </submittedName>
</protein>